<gene>
    <name evidence="2" type="primary">Cacna2d1</name>
    <name evidence="2" type="ORF">FJT64_002546</name>
</gene>
<dbReference type="InterPro" id="IPR013680">
    <property type="entry name" value="VDCC_a2/dsu"/>
</dbReference>
<keyword evidence="3" id="KW-1185">Reference proteome</keyword>
<dbReference type="CDD" id="cd18774">
    <property type="entry name" value="PDC2_HK_sensor"/>
    <property type="match status" value="1"/>
</dbReference>
<dbReference type="InterPro" id="IPR051173">
    <property type="entry name" value="Ca_channel_alpha-2/delta"/>
</dbReference>
<dbReference type="GO" id="GO:0005891">
    <property type="term" value="C:voltage-gated calcium channel complex"/>
    <property type="evidence" value="ECO:0007669"/>
    <property type="project" value="TreeGrafter"/>
</dbReference>
<dbReference type="EMBL" id="VIIS01000736">
    <property type="protein sequence ID" value="KAF0305648.1"/>
    <property type="molecule type" value="Genomic_DNA"/>
</dbReference>
<dbReference type="GO" id="GO:0005245">
    <property type="term" value="F:voltage-gated calcium channel activity"/>
    <property type="evidence" value="ECO:0007669"/>
    <property type="project" value="TreeGrafter"/>
</dbReference>
<reference evidence="2 3" key="1">
    <citation type="submission" date="2019-07" db="EMBL/GenBank/DDBJ databases">
        <title>Draft genome assembly of a fouling barnacle, Amphibalanus amphitrite (Darwin, 1854): The first reference genome for Thecostraca.</title>
        <authorList>
            <person name="Kim W."/>
        </authorList>
    </citation>
    <scope>NUCLEOTIDE SEQUENCE [LARGE SCALE GENOMIC DNA]</scope>
    <source>
        <strain evidence="2">SNU_AA5</strain>
        <tissue evidence="2">Soma without cirri and trophi</tissue>
    </source>
</reference>
<feature type="domain" description="Voltage-dependent calcium channel alpha-2/delta subunit conserved region" evidence="1">
    <location>
        <begin position="231"/>
        <end position="322"/>
    </location>
</feature>
<evidence type="ECO:0000313" key="3">
    <source>
        <dbReference type="Proteomes" id="UP000440578"/>
    </source>
</evidence>
<dbReference type="AlphaFoldDB" id="A0A6A4WTT1"/>
<sequence>MWAVCDPSDRQESYLSVLGKPLALSNSHHLAESSPYSDALGLGYVTTLSMPVFNRSAESKSGQSLMGVAGVDISMKELLRHSPWKKLGPFGYTFAINPNGIVVFHPRLRNPLHYMEDPPDLDLVQLEGDSYKVVEMRTQMIRRNSDSAELSQLVPLDDGHQVELRRVRFTWRPVDNTTLSLGLALPVTHKHMVVSGQNVRQGLPDCDTCLLAASWQFCPGLSGNASERWRQLSERLQAGAENCSQDLVQHLLWDVNWTAVAQTLWDNNNRNRSAGVLGRFLVTDGGLTRFHPADSGAGLLPETEPYTSSLYRQASLVDDLVVRPRPGSRRLLAARRIAVTNSTGDIYTLAVAGVQFSSGWLWSLTVCLYVCVSAVAGVQFSSGWLWSLTDLAGVQFSSGWLWSLADGVLTEPGSAAPACSPESGLLCWLLDTGGVCLKPSGEASAGSSLRWLGAQLLFDSAYGLLRWLDYLRYLLVSWLLAAQTAPVSALDEFGFEIQADNHSCTQRQTRTQLVAALRPYQGETSCPEEGDCTRRFRAALVDDTNLLLVVSGLPCGCPLPPGLPPAYEPVEDIGPDRCVESVNQTAPFRKRPDTCFATHENEKPACGGAGTAAGSLSQPLLCLALGLALRPGPGGR</sequence>
<protein>
    <submittedName>
        <fullName evidence="2">Voltage-dependent calcium channel subunit alpha-2/delta-1</fullName>
    </submittedName>
</protein>
<organism evidence="2 3">
    <name type="scientific">Amphibalanus amphitrite</name>
    <name type="common">Striped barnacle</name>
    <name type="synonym">Balanus amphitrite</name>
    <dbReference type="NCBI Taxonomy" id="1232801"/>
    <lineage>
        <taxon>Eukaryota</taxon>
        <taxon>Metazoa</taxon>
        <taxon>Ecdysozoa</taxon>
        <taxon>Arthropoda</taxon>
        <taxon>Crustacea</taxon>
        <taxon>Multicrustacea</taxon>
        <taxon>Cirripedia</taxon>
        <taxon>Thoracica</taxon>
        <taxon>Thoracicalcarea</taxon>
        <taxon>Balanomorpha</taxon>
        <taxon>Balanoidea</taxon>
        <taxon>Balanidae</taxon>
        <taxon>Amphibalaninae</taxon>
        <taxon>Amphibalanus</taxon>
    </lineage>
</organism>
<comment type="caution">
    <text evidence="2">The sequence shown here is derived from an EMBL/GenBank/DDBJ whole genome shotgun (WGS) entry which is preliminary data.</text>
</comment>
<evidence type="ECO:0000313" key="2">
    <source>
        <dbReference type="EMBL" id="KAF0305648.1"/>
    </source>
</evidence>
<dbReference type="Proteomes" id="UP000440578">
    <property type="component" value="Unassembled WGS sequence"/>
</dbReference>
<dbReference type="PANTHER" id="PTHR10166">
    <property type="entry name" value="VOLTAGE-DEPENDENT CALCIUM CHANNEL SUBUNIT ALPHA-2/DELTA-RELATED"/>
    <property type="match status" value="1"/>
</dbReference>
<dbReference type="PANTHER" id="PTHR10166:SF37">
    <property type="entry name" value="STOLID, ISOFORM H"/>
    <property type="match status" value="1"/>
</dbReference>
<name>A0A6A4WTT1_AMPAM</name>
<evidence type="ECO:0000259" key="1">
    <source>
        <dbReference type="Pfam" id="PF08473"/>
    </source>
</evidence>
<dbReference type="OrthoDB" id="10054666at2759"/>
<accession>A0A6A4WTT1</accession>
<dbReference type="Pfam" id="PF08473">
    <property type="entry name" value="VGCC_alpha2"/>
    <property type="match status" value="2"/>
</dbReference>
<feature type="domain" description="Voltage-dependent calcium channel alpha-2/delta subunit conserved region" evidence="1">
    <location>
        <begin position="496"/>
        <end position="604"/>
    </location>
</feature>
<dbReference type="Gene3D" id="3.30.450.20">
    <property type="entry name" value="PAS domain"/>
    <property type="match status" value="1"/>
</dbReference>
<proteinExistence type="predicted"/>